<evidence type="ECO:0000313" key="3">
    <source>
        <dbReference type="Proteomes" id="UP000587508"/>
    </source>
</evidence>
<comment type="caution">
    <text evidence="2">The sequence shown here is derived from an EMBL/GenBank/DDBJ whole genome shotgun (WGS) entry which is preliminary data.</text>
</comment>
<keyword evidence="1" id="KW-0472">Membrane</keyword>
<gene>
    <name evidence="2" type="ORF">CFBP7900_30690</name>
</gene>
<sequence length="99" mass="10410">MHGVTQAGSNLERLTKALKRRSDGGNVLATLPSLTSGVMSVVAVTLLGSRGADQTAHHRTAALHALLALLALLATMHTDHLDWSLPAHRRGTLRGMDAA</sequence>
<dbReference type="Proteomes" id="UP000587508">
    <property type="component" value="Unassembled WGS sequence"/>
</dbReference>
<dbReference type="EMBL" id="CAJDKC010000004">
    <property type="protein sequence ID" value="CAD0358971.1"/>
    <property type="molecule type" value="Genomic_DNA"/>
</dbReference>
<reference evidence="2 3" key="1">
    <citation type="submission" date="2020-07" db="EMBL/GenBank/DDBJ databases">
        <authorList>
            <person name="Pothier F. J."/>
        </authorList>
    </citation>
    <scope>NUCLEOTIDE SEQUENCE [LARGE SCALE GENOMIC DNA]</scope>
    <source>
        <strain evidence="2 3">CFBP 7900</strain>
    </source>
</reference>
<dbReference type="AlphaFoldDB" id="A0A6V7F690"/>
<dbReference type="EMBL" id="CAJDKC010000004">
    <property type="protein sequence ID" value="CAD0358977.1"/>
    <property type="molecule type" value="Genomic_DNA"/>
</dbReference>
<feature type="transmembrane region" description="Helical" evidence="1">
    <location>
        <begin position="27"/>
        <end position="48"/>
    </location>
</feature>
<feature type="transmembrane region" description="Helical" evidence="1">
    <location>
        <begin position="60"/>
        <end position="78"/>
    </location>
</feature>
<evidence type="ECO:0000256" key="1">
    <source>
        <dbReference type="SAM" id="Phobius"/>
    </source>
</evidence>
<evidence type="ECO:0000313" key="2">
    <source>
        <dbReference type="EMBL" id="CAD0358971.1"/>
    </source>
</evidence>
<keyword evidence="1" id="KW-1133">Transmembrane helix</keyword>
<keyword evidence="1" id="KW-0812">Transmembrane</keyword>
<protein>
    <submittedName>
        <fullName evidence="2">Uncharacterized protein</fullName>
    </submittedName>
</protein>
<accession>A0A6V7F690</accession>
<proteinExistence type="predicted"/>
<name>A0A6V7F690_9XANT</name>
<organism evidence="2 3">
    <name type="scientific">Xanthomonas hortorum pv. carotae</name>
    <dbReference type="NCBI Taxonomy" id="487904"/>
    <lineage>
        <taxon>Bacteria</taxon>
        <taxon>Pseudomonadati</taxon>
        <taxon>Pseudomonadota</taxon>
        <taxon>Gammaproteobacteria</taxon>
        <taxon>Lysobacterales</taxon>
        <taxon>Lysobacteraceae</taxon>
        <taxon>Xanthomonas</taxon>
    </lineage>
</organism>